<accession>A0A0C9ZCT3</accession>
<dbReference type="EMBL" id="KN833820">
    <property type="protein sequence ID" value="KIK17768.1"/>
    <property type="molecule type" value="Genomic_DNA"/>
</dbReference>
<sequence>MLIKSEPVVNQNSSPEVKAVVINNVNKGWPKAADYKLDVHTILETAIEIYCAILLMENPFPTSIQEVEWAKKAWTLAGHHHNTKLTHDGGILKLITARSMHIHGQFKSKAHPIVATTFGFETSAEKGVQMRNRLLVSELKQDSAFIFCVHGSSIDEHTSLYTNPAIQQIINEVLFKNKSDDAIKWGKYYNPFPQVAFALTLTAIECAIDEWTLDSHEMISFKEDDYSGVFNSTYAGDMPISTLLQYLSDIVGTSS</sequence>
<reference evidence="2 3" key="1">
    <citation type="submission" date="2014-04" db="EMBL/GenBank/DDBJ databases">
        <authorList>
            <consortium name="DOE Joint Genome Institute"/>
            <person name="Kuo A."/>
            <person name="Kohler A."/>
            <person name="Costa M.D."/>
            <person name="Nagy L.G."/>
            <person name="Floudas D."/>
            <person name="Copeland A."/>
            <person name="Barry K.W."/>
            <person name="Cichocki N."/>
            <person name="Veneault-Fourrey C."/>
            <person name="LaButti K."/>
            <person name="Lindquist E.A."/>
            <person name="Lipzen A."/>
            <person name="Lundell T."/>
            <person name="Morin E."/>
            <person name="Murat C."/>
            <person name="Sun H."/>
            <person name="Tunlid A."/>
            <person name="Henrissat B."/>
            <person name="Grigoriev I.V."/>
            <person name="Hibbett D.S."/>
            <person name="Martin F."/>
            <person name="Nordberg H.P."/>
            <person name="Cantor M.N."/>
            <person name="Hua S.X."/>
        </authorList>
    </citation>
    <scope>NUCLEOTIDE SEQUENCE [LARGE SCALE GENOMIC DNA]</scope>
    <source>
        <strain evidence="2 3">441</strain>
    </source>
</reference>
<dbReference type="OrthoDB" id="3148220at2759"/>
<protein>
    <recommendedName>
        <fullName evidence="1">DUF6532 domain-containing protein</fullName>
    </recommendedName>
</protein>
<dbReference type="AlphaFoldDB" id="A0A0C9ZCT3"/>
<keyword evidence="3" id="KW-1185">Reference proteome</keyword>
<proteinExistence type="predicted"/>
<reference evidence="3" key="2">
    <citation type="submission" date="2015-01" db="EMBL/GenBank/DDBJ databases">
        <title>Evolutionary Origins and Diversification of the Mycorrhizal Mutualists.</title>
        <authorList>
            <consortium name="DOE Joint Genome Institute"/>
            <consortium name="Mycorrhizal Genomics Consortium"/>
            <person name="Kohler A."/>
            <person name="Kuo A."/>
            <person name="Nagy L.G."/>
            <person name="Floudas D."/>
            <person name="Copeland A."/>
            <person name="Barry K.W."/>
            <person name="Cichocki N."/>
            <person name="Veneault-Fourrey C."/>
            <person name="LaButti K."/>
            <person name="Lindquist E.A."/>
            <person name="Lipzen A."/>
            <person name="Lundell T."/>
            <person name="Morin E."/>
            <person name="Murat C."/>
            <person name="Riley R."/>
            <person name="Ohm R."/>
            <person name="Sun H."/>
            <person name="Tunlid A."/>
            <person name="Henrissat B."/>
            <person name="Grigoriev I.V."/>
            <person name="Hibbett D.S."/>
            <person name="Martin F."/>
        </authorList>
    </citation>
    <scope>NUCLEOTIDE SEQUENCE [LARGE SCALE GENOMIC DNA]</scope>
    <source>
        <strain evidence="3">441</strain>
    </source>
</reference>
<organism evidence="2 3">
    <name type="scientific">Pisolithus microcarpus 441</name>
    <dbReference type="NCBI Taxonomy" id="765257"/>
    <lineage>
        <taxon>Eukaryota</taxon>
        <taxon>Fungi</taxon>
        <taxon>Dikarya</taxon>
        <taxon>Basidiomycota</taxon>
        <taxon>Agaricomycotina</taxon>
        <taxon>Agaricomycetes</taxon>
        <taxon>Agaricomycetidae</taxon>
        <taxon>Boletales</taxon>
        <taxon>Sclerodermatineae</taxon>
        <taxon>Pisolithaceae</taxon>
        <taxon>Pisolithus</taxon>
    </lineage>
</organism>
<dbReference type="Pfam" id="PF20149">
    <property type="entry name" value="DUF6532"/>
    <property type="match status" value="1"/>
</dbReference>
<feature type="domain" description="DUF6532" evidence="1">
    <location>
        <begin position="46"/>
        <end position="232"/>
    </location>
</feature>
<evidence type="ECO:0000313" key="2">
    <source>
        <dbReference type="EMBL" id="KIK17768.1"/>
    </source>
</evidence>
<dbReference type="HOGENOM" id="CLU_038181_0_1_1"/>
<evidence type="ECO:0000313" key="3">
    <source>
        <dbReference type="Proteomes" id="UP000054018"/>
    </source>
</evidence>
<gene>
    <name evidence="2" type="ORF">PISMIDRAFT_14852</name>
</gene>
<name>A0A0C9ZCT3_9AGAM</name>
<dbReference type="InterPro" id="IPR045341">
    <property type="entry name" value="DUF6532"/>
</dbReference>
<dbReference type="Proteomes" id="UP000054018">
    <property type="component" value="Unassembled WGS sequence"/>
</dbReference>
<evidence type="ECO:0000259" key="1">
    <source>
        <dbReference type="Pfam" id="PF20149"/>
    </source>
</evidence>
<dbReference type="STRING" id="765257.A0A0C9ZCT3"/>